<name>A0A645GS30_9ZZZZ</name>
<sequence>MTDGYDTHQTGSHKDVGNVHPGKEVRVQEGEEDEDHHDGTHQDQFVSADDQRYSFCFHRPFPSYSSAMAKARILSSVASAAASSPEIFLPRITMIRSESPNTSLISEETRITPMPCLAKAQIMA</sequence>
<reference evidence="2" key="1">
    <citation type="submission" date="2019-08" db="EMBL/GenBank/DDBJ databases">
        <authorList>
            <person name="Kucharzyk K."/>
            <person name="Murdoch R.W."/>
            <person name="Higgins S."/>
            <person name="Loffler F."/>
        </authorList>
    </citation>
    <scope>NUCLEOTIDE SEQUENCE</scope>
</reference>
<organism evidence="2">
    <name type="scientific">bioreactor metagenome</name>
    <dbReference type="NCBI Taxonomy" id="1076179"/>
    <lineage>
        <taxon>unclassified sequences</taxon>
        <taxon>metagenomes</taxon>
        <taxon>ecological metagenomes</taxon>
    </lineage>
</organism>
<protein>
    <submittedName>
        <fullName evidence="2">Uncharacterized protein</fullName>
    </submittedName>
</protein>
<dbReference type="AlphaFoldDB" id="A0A645GS30"/>
<proteinExistence type="predicted"/>
<feature type="compositionally biased region" description="Basic and acidic residues" evidence="1">
    <location>
        <begin position="12"/>
        <end position="29"/>
    </location>
</feature>
<evidence type="ECO:0000313" key="2">
    <source>
        <dbReference type="EMBL" id="MPN29707.1"/>
    </source>
</evidence>
<gene>
    <name evidence="2" type="ORF">SDC9_177160</name>
</gene>
<comment type="caution">
    <text evidence="2">The sequence shown here is derived from an EMBL/GenBank/DDBJ whole genome shotgun (WGS) entry which is preliminary data.</text>
</comment>
<feature type="region of interest" description="Disordered" evidence="1">
    <location>
        <begin position="1"/>
        <end position="45"/>
    </location>
</feature>
<accession>A0A645GS30</accession>
<dbReference type="EMBL" id="VSSQ01080521">
    <property type="protein sequence ID" value="MPN29707.1"/>
    <property type="molecule type" value="Genomic_DNA"/>
</dbReference>
<evidence type="ECO:0000256" key="1">
    <source>
        <dbReference type="SAM" id="MobiDB-lite"/>
    </source>
</evidence>